<protein>
    <submittedName>
        <fullName evidence="3">Uncharacterized protein LOC107407377</fullName>
    </submittedName>
</protein>
<dbReference type="InterPro" id="IPR056139">
    <property type="entry name" value="DUF7722"/>
</dbReference>
<accession>A0A6P3Z7I8</accession>
<dbReference type="AlphaFoldDB" id="A0A6P3Z7I8"/>
<reference evidence="2" key="1">
    <citation type="submission" date="2025-05" db="UniProtKB">
        <authorList>
            <consortium name="RefSeq"/>
        </authorList>
    </citation>
    <scope>NUCLEOTIDE SEQUENCE [LARGE SCALE GENOMIC DNA]</scope>
</reference>
<evidence type="ECO:0000313" key="3">
    <source>
        <dbReference type="RefSeq" id="XP_015870142.2"/>
    </source>
</evidence>
<dbReference type="InParanoid" id="A0A6P3Z7I8"/>
<dbReference type="RefSeq" id="XP_015870142.2">
    <property type="nucleotide sequence ID" value="XM_016014656.3"/>
</dbReference>
<reference evidence="3" key="2">
    <citation type="submission" date="2025-08" db="UniProtKB">
        <authorList>
            <consortium name="RefSeq"/>
        </authorList>
    </citation>
    <scope>IDENTIFICATION</scope>
    <source>
        <tissue evidence="3">Seedling</tissue>
    </source>
</reference>
<dbReference type="FunCoup" id="A0A6P3Z7I8">
    <property type="interactions" value="23"/>
</dbReference>
<proteinExistence type="predicted"/>
<dbReference type="KEGG" id="zju:107407377"/>
<name>A0A6P3Z7I8_ZIZJJ</name>
<feature type="domain" description="DUF7722" evidence="1">
    <location>
        <begin position="46"/>
        <end position="91"/>
    </location>
</feature>
<evidence type="ECO:0000313" key="2">
    <source>
        <dbReference type="Proteomes" id="UP001652623"/>
    </source>
</evidence>
<dbReference type="Pfam" id="PF24847">
    <property type="entry name" value="DUF7722"/>
    <property type="match status" value="1"/>
</dbReference>
<sequence>MDTLACSEVNAEGNSKSLNVAPQQVVAEIRNSKEEYPNGFQLPLHYPRYTKLDYEKKGEWKLDMLLKTYGLSFVGSLEKKRAYAIGTFLWPDQL</sequence>
<dbReference type="GeneID" id="107407377"/>
<dbReference type="PANTHER" id="PTHR33513:SF21">
    <property type="entry name" value="JMJN DOMAIN-CONTAINING PROTEIN"/>
    <property type="match status" value="1"/>
</dbReference>
<dbReference type="PANTHER" id="PTHR33513">
    <property type="entry name" value="OS06G0523300 PROTEIN"/>
    <property type="match status" value="1"/>
</dbReference>
<organism evidence="2 3">
    <name type="scientific">Ziziphus jujuba</name>
    <name type="common">Chinese jujube</name>
    <name type="synonym">Ziziphus sativa</name>
    <dbReference type="NCBI Taxonomy" id="326968"/>
    <lineage>
        <taxon>Eukaryota</taxon>
        <taxon>Viridiplantae</taxon>
        <taxon>Streptophyta</taxon>
        <taxon>Embryophyta</taxon>
        <taxon>Tracheophyta</taxon>
        <taxon>Spermatophyta</taxon>
        <taxon>Magnoliopsida</taxon>
        <taxon>eudicotyledons</taxon>
        <taxon>Gunneridae</taxon>
        <taxon>Pentapetalae</taxon>
        <taxon>rosids</taxon>
        <taxon>fabids</taxon>
        <taxon>Rosales</taxon>
        <taxon>Rhamnaceae</taxon>
        <taxon>Paliureae</taxon>
        <taxon>Ziziphus</taxon>
    </lineage>
</organism>
<dbReference type="Proteomes" id="UP001652623">
    <property type="component" value="Chromosome 1"/>
</dbReference>
<gene>
    <name evidence="3" type="primary">LOC107407377</name>
</gene>
<keyword evidence="2" id="KW-1185">Reference proteome</keyword>
<evidence type="ECO:0000259" key="1">
    <source>
        <dbReference type="Pfam" id="PF24847"/>
    </source>
</evidence>